<dbReference type="EMBL" id="WWCP01000062">
    <property type="protein sequence ID" value="MYM85373.1"/>
    <property type="molecule type" value="Genomic_DNA"/>
</dbReference>
<dbReference type="Proteomes" id="UP000474565">
    <property type="component" value="Unassembled WGS sequence"/>
</dbReference>
<organism evidence="1 2">
    <name type="scientific">Duganella lactea</name>
    <dbReference type="NCBI Taxonomy" id="2692173"/>
    <lineage>
        <taxon>Bacteria</taxon>
        <taxon>Pseudomonadati</taxon>
        <taxon>Pseudomonadota</taxon>
        <taxon>Betaproteobacteria</taxon>
        <taxon>Burkholderiales</taxon>
        <taxon>Oxalobacteraceae</taxon>
        <taxon>Telluria group</taxon>
        <taxon>Duganella</taxon>
    </lineage>
</organism>
<gene>
    <name evidence="1" type="ORF">GTP44_25995</name>
</gene>
<accession>A0A6L8MTJ0</accession>
<dbReference type="RefSeq" id="WP_161021681.1">
    <property type="nucleotide sequence ID" value="NZ_WWCP01000062.1"/>
</dbReference>
<comment type="caution">
    <text evidence="1">The sequence shown here is derived from an EMBL/GenBank/DDBJ whole genome shotgun (WGS) entry which is preliminary data.</text>
</comment>
<evidence type="ECO:0000313" key="2">
    <source>
        <dbReference type="Proteomes" id="UP000474565"/>
    </source>
</evidence>
<proteinExistence type="predicted"/>
<sequence>MLADPAFKKHDAVQVVLPGLVSWAVPLDGVIGRLVNFKYSDQAAQLRRLLAVLLQD</sequence>
<reference evidence="1 2" key="1">
    <citation type="submission" date="2019-12" db="EMBL/GenBank/DDBJ databases">
        <title>Novel species isolated from a subtropical stream in China.</title>
        <authorList>
            <person name="Lu H."/>
        </authorList>
    </citation>
    <scope>NUCLEOTIDE SEQUENCE [LARGE SCALE GENOMIC DNA]</scope>
    <source>
        <strain evidence="1 2">FT50W</strain>
    </source>
</reference>
<name>A0A6L8MTJ0_9BURK</name>
<protein>
    <submittedName>
        <fullName evidence="1">Uncharacterized protein</fullName>
    </submittedName>
</protein>
<evidence type="ECO:0000313" key="1">
    <source>
        <dbReference type="EMBL" id="MYM85373.1"/>
    </source>
</evidence>
<dbReference type="AlphaFoldDB" id="A0A6L8MTJ0"/>